<dbReference type="FunFam" id="1.10.238.10:FF:000063">
    <property type="entry name" value="Voltage-dependent N-type calcium channel subunit alpha"/>
    <property type="match status" value="1"/>
</dbReference>
<keyword evidence="22" id="KW-0966">Cell projection</keyword>
<dbReference type="FunFam" id="1.10.287.70:FF:000009">
    <property type="entry name" value="Voltage-dependent L-type calcium channel subunit alpha"/>
    <property type="match status" value="1"/>
</dbReference>
<evidence type="ECO:0000256" key="4">
    <source>
        <dbReference type="ARBA" id="ARBA00022448"/>
    </source>
</evidence>
<evidence type="ECO:0000256" key="20">
    <source>
        <dbReference type="ARBA" id="ARBA00023180"/>
    </source>
</evidence>
<evidence type="ECO:0000256" key="3">
    <source>
        <dbReference type="ARBA" id="ARBA00004484"/>
    </source>
</evidence>
<evidence type="ECO:0000256" key="17">
    <source>
        <dbReference type="ARBA" id="ARBA00023065"/>
    </source>
</evidence>
<feature type="region of interest" description="Disordered" evidence="32">
    <location>
        <begin position="1562"/>
        <end position="1600"/>
    </location>
</feature>
<feature type="region of interest" description="Disordered" evidence="32">
    <location>
        <begin position="1698"/>
        <end position="1725"/>
    </location>
</feature>
<feature type="binding site" evidence="29">
    <location>
        <position position="961"/>
    </location>
    <ligand>
        <name>Ca(2+)</name>
        <dbReference type="ChEBI" id="CHEBI:29108"/>
    </ligand>
</feature>
<evidence type="ECO:0000256" key="10">
    <source>
        <dbReference type="ARBA" id="ARBA00022723"/>
    </source>
</evidence>
<dbReference type="SUPFAM" id="SSF81324">
    <property type="entry name" value="Voltage-gated potassium channels"/>
    <property type="match status" value="4"/>
</dbReference>
<feature type="glycosylation site" description="N-linked (GlcNAc...) asparagine" evidence="30">
    <location>
        <position position="174"/>
    </location>
</feature>
<feature type="transmembrane region" description="Helical" evidence="33">
    <location>
        <begin position="40"/>
        <end position="57"/>
    </location>
</feature>
<dbReference type="GO" id="GO:0008331">
    <property type="term" value="F:high voltage-gated calcium channel activity"/>
    <property type="evidence" value="ECO:0007669"/>
    <property type="project" value="TreeGrafter"/>
</dbReference>
<evidence type="ECO:0000256" key="12">
    <source>
        <dbReference type="ARBA" id="ARBA00022837"/>
    </source>
</evidence>
<dbReference type="GO" id="GO:0030315">
    <property type="term" value="C:T-tubule"/>
    <property type="evidence" value="ECO:0007669"/>
    <property type="project" value="UniProtKB-SubCell"/>
</dbReference>
<dbReference type="InterPro" id="IPR031688">
    <property type="entry name" value="CAC1F_C"/>
</dbReference>
<keyword evidence="8 31" id="KW-0107">Calcium channel</keyword>
<proteinExistence type="inferred from homology"/>
<gene>
    <name evidence="35" type="ORF">Y1Q_0024310</name>
</gene>
<keyword evidence="15 33" id="KW-1133">Transmembrane helix</keyword>
<evidence type="ECO:0000256" key="15">
    <source>
        <dbReference type="ARBA" id="ARBA00022989"/>
    </source>
</evidence>
<dbReference type="SMART" id="SM01062">
    <property type="entry name" value="Ca_chan_IQ"/>
    <property type="match status" value="1"/>
</dbReference>
<keyword evidence="21" id="KW-0628">Postsynaptic cell membrane</keyword>
<keyword evidence="11" id="KW-0677">Repeat</keyword>
<dbReference type="PRINTS" id="PR01635">
    <property type="entry name" value="LVDCCALPHA1C"/>
</dbReference>
<evidence type="ECO:0000256" key="31">
    <source>
        <dbReference type="RuleBase" id="RU003808"/>
    </source>
</evidence>
<feature type="binding site" evidence="29">
    <location>
        <position position="552"/>
    </location>
    <ligand>
        <name>Ca(2+)</name>
        <dbReference type="ChEBI" id="CHEBI:29108"/>
    </ligand>
</feature>
<evidence type="ECO:0000256" key="33">
    <source>
        <dbReference type="SAM" id="Phobius"/>
    </source>
</evidence>
<dbReference type="GO" id="GO:0098703">
    <property type="term" value="P:calcium ion import across plasma membrane"/>
    <property type="evidence" value="ECO:0007669"/>
    <property type="project" value="TreeGrafter"/>
</dbReference>
<dbReference type="InterPro" id="IPR005446">
    <property type="entry name" value="VDCC_L_a1su"/>
</dbReference>
<keyword evidence="10 29" id="KW-0479">Metal-binding</keyword>
<evidence type="ECO:0000256" key="5">
    <source>
        <dbReference type="ARBA" id="ARBA00022475"/>
    </source>
</evidence>
<evidence type="ECO:0000256" key="19">
    <source>
        <dbReference type="ARBA" id="ARBA00023157"/>
    </source>
</evidence>
<feature type="transmembrane region" description="Helical" evidence="33">
    <location>
        <begin position="113"/>
        <end position="135"/>
    </location>
</feature>
<keyword evidence="12 29" id="KW-0106">Calcium</keyword>
<feature type="transmembrane region" description="Helical" evidence="33">
    <location>
        <begin position="989"/>
        <end position="1015"/>
    </location>
</feature>
<feature type="transmembrane region" description="Helical" evidence="33">
    <location>
        <begin position="1288"/>
        <end position="1311"/>
    </location>
</feature>
<evidence type="ECO:0000256" key="14">
    <source>
        <dbReference type="ARBA" id="ARBA00022882"/>
    </source>
</evidence>
<dbReference type="InterPro" id="IPR031649">
    <property type="entry name" value="GPHH_dom"/>
</dbReference>
<feature type="transmembrane region" description="Helical" evidence="33">
    <location>
        <begin position="1194"/>
        <end position="1212"/>
    </location>
</feature>
<evidence type="ECO:0000256" key="29">
    <source>
        <dbReference type="PIRSR" id="PIRSR602077-1"/>
    </source>
</evidence>
<dbReference type="InterPro" id="IPR005451">
    <property type="entry name" value="VDCC_L_a1csu"/>
</dbReference>
<dbReference type="Gene3D" id="1.10.287.70">
    <property type="match status" value="4"/>
</dbReference>
<dbReference type="FunFam" id="1.10.287.70:FF:000021">
    <property type="entry name" value="Voltage-dependent L-type calcium channel subunit alpha"/>
    <property type="match status" value="1"/>
</dbReference>
<evidence type="ECO:0000256" key="7">
    <source>
        <dbReference type="ARBA" id="ARBA00022568"/>
    </source>
</evidence>
<evidence type="ECO:0000256" key="2">
    <source>
        <dbReference type="ARBA" id="ARBA00004415"/>
    </source>
</evidence>
<dbReference type="InterPro" id="IPR050599">
    <property type="entry name" value="VDCC_alpha-1_subunit"/>
</dbReference>
<evidence type="ECO:0000256" key="6">
    <source>
        <dbReference type="ARBA" id="ARBA00022553"/>
    </source>
</evidence>
<evidence type="ECO:0000256" key="26">
    <source>
        <dbReference type="ARBA" id="ARBA00034112"/>
    </source>
</evidence>
<dbReference type="FunFam" id="1.20.120.350:FF:000090">
    <property type="entry name" value="Voltage-dependent L-type calcium channel subunit alpha"/>
    <property type="match status" value="1"/>
</dbReference>
<accession>A0A151NIJ7</accession>
<comment type="function">
    <text evidence="28">Pore-forming, alpha-1C subunit of the voltage-gated calcium channel that gives rise to L-type calcium currents. Mediates influx of calcium ions into the cytoplasm, and thereby triggers calcium release from the sarcoplasm. Plays an important role in excitation-contraction coupling in the heart. Required for normal heart development and normal regulation of heart rhythm. Required for normal contraction of smooth muscle cells in blood vessels and in the intestine. Essential for normal blood pressure regulation via its role in the contraction of arterial smooth muscle cells. Long-lasting (L-type) calcium channels belong to the 'high-voltage activated' (HVA) group.</text>
</comment>
<dbReference type="PRINTS" id="PR00167">
    <property type="entry name" value="CACHANNEL"/>
</dbReference>
<keyword evidence="19" id="KW-1015">Disulfide bond</keyword>
<comment type="function">
    <text evidence="31">Voltage-sensitive calcium channels (VSCC) mediate the entry of calcium ions into excitable cells and are also involved in a variety of calcium-dependent processes, including muscle contraction, hormone or neurotransmitter release, gene expression, cell motility, cell division and cell death.</text>
</comment>
<dbReference type="PRINTS" id="PR01630">
    <property type="entry name" value="LVDCCALPHA1"/>
</dbReference>
<keyword evidence="20 30" id="KW-0325">Glycoprotein</keyword>
<evidence type="ECO:0000256" key="22">
    <source>
        <dbReference type="ARBA" id="ARBA00023273"/>
    </source>
</evidence>
<dbReference type="GO" id="GO:0098839">
    <property type="term" value="C:postsynaptic density membrane"/>
    <property type="evidence" value="ECO:0007669"/>
    <property type="project" value="UniProtKB-SubCell"/>
</dbReference>
<feature type="transmembrane region" description="Helical" evidence="33">
    <location>
        <begin position="195"/>
        <end position="216"/>
    </location>
</feature>
<dbReference type="FunFam" id="1.20.120.350:FF:000006">
    <property type="entry name" value="Voltage-dependent L-type calcium channel subunit alpha"/>
    <property type="match status" value="1"/>
</dbReference>
<feature type="compositionally biased region" description="Acidic residues" evidence="32">
    <location>
        <begin position="689"/>
        <end position="698"/>
    </location>
</feature>
<dbReference type="FunFam" id="1.20.120.350:FF:000001">
    <property type="entry name" value="Voltage-dependent L-type calcium channel subunit alpha"/>
    <property type="match status" value="1"/>
</dbReference>
<dbReference type="Proteomes" id="UP000050525">
    <property type="component" value="Unassembled WGS sequence"/>
</dbReference>
<keyword evidence="6" id="KW-0597">Phosphoprotein</keyword>
<dbReference type="GO" id="GO:0005891">
    <property type="term" value="C:voltage-gated calcium channel complex"/>
    <property type="evidence" value="ECO:0007669"/>
    <property type="project" value="InterPro"/>
</dbReference>
<sequence length="1926" mass="217797">MAKKERVEYLFLIIFTVEAFLKVIAYGLLFHPNAYLRNGWNLLDFIIVVVGLFSAILEQATKADGGNSIGGKGAGFDVKALRAFRVLRPLRLVSGVPSLQVVLNSIIKAMVPLLHIALLVLFVIIIYAIIGLELFMGKMHKTCYHVHGALADTPAEEDPSPCAPQSAHGRQCQNGTECRAGWEGPKHGITNFDNFAFAMLTVFQCITMEGWTDVLYWVNDAIGRDWPWIYFVTLIIIGSFFVLNLVLGVLSGEFSKEREKAKARGDFQKLREKQQLEEDLKGYLDWITQAEDIDPENEDEGMDEEKPRNMSMPTSETESVNTDNVAGADIEGENCGARLAHRISKSKFSRYWRRWNRFCRRKCRAAVKSNVFYWLVIFLVFLNTLTIASEHYQQSNWLTEVQDTANKVLLALFTAEMLLKMYSLGLQAYFVSLFNRFDCFIVCGGILETILVETKIMPPLGISVLRCVRLLRIFKITRYWNSLSNLVASLLNSVRSIASLLLLLFLFIIIFSLLGMQLFGGKFNFDEMQTRRSTFDNFPQSLLTVFQILTGEDWNSVMYDGIMAYGGPSFPGMLVCIYFIILFICGNYILLNVFLAIAVDNLADAESLTSAQKEEEEEKERKKLARTASPEKKQEIEKPAVEEETKEEKIELKSITADGESPPATKINVDDYQPNENEEKNPYPTTEAPGEEDEEEPEMPVGPRPRPMSELHLKEKAVPMPDASAFFIFSPSNRFRVHCHRIVNDNIFTNLILFFILLSSISLAAEDPVRHTSFRNQILFYFDIVFTVIFTIEIALKMTAYGAFLHKGSFCRNYFNILDLLVVSVSLISFGIQSSAINVVKILRVLRVLRPLRAINRAKGLKHVVQCVFVAIRTIGNIVIVTTLLQFMFACIGVQLFKGKLYSCSDSSKQTLTECRGYFITYKDGEVTQPMIQPRSWENSKFDFDNVLTAMMALFTVSTFEGWPELLYRSIDSHMEDVGPIYNHRVEISIFFIIYIIIIAFFMMNIFVGFVIVTFQEQGEQEYKNCELDKNQRQCVEYALKARPLRRYIPKNQYQYKVWYVVNSTYFEYLMFVLILLNTICLAMQHYGQSCMFKEAMNILNMLFTGLFTVEMVLKLIAFKPKHYFCDAWNTFDALIVVGSIVDIAITEVNNAEENSRISITFFRLFRVMRLVKLLSRGEGIRTLLWTFIKSFQALPYVALLIVMLFFIYAVIGMQVFGKIALNDTTGINRNNNFQTFPQAVLLLFRCATGEAWQEIMLACLSGKKCDPESEPANSTEGDHSCGSSFAIFYFISFYMLCAFLIINLFVAVIMDNFDYLTRDWSILGPHHLDEFKRIWAEYDPEAKGRIKHLDVVTLLRRIQPPLGFGKLCPHRVACKRLVSMNMPLNSDGTVMFNATLFALVRTALRIKTEGNLEQANEELRAIIKKIWKRTSMKLLDQVVPPAGDDEVTVGKFYATFLIQEYFRKFKKRKEQGLVGKPSQRNALSLQAGLRTLHDIGPEIRRAISGDLTAEEELDKAMKEAVSAASEDDIFRRAGGLFGNHVSYYQSDGRSTFPQTFTTQRPLHINKSGNNQGDTESPSHEKLVDSTFTPSSYSSSGSNANINNANNTALCRFPSPPNFPSTVSTVEGHGTPLSPTIRVQEAPWKLGSKSSGSRDSQLAIVCQEEVSQGETYDENLNEDVEYCSEPSLISTEMLSYQDDENRQLTPPENNKGEDARQSPRKGFLCSSSLGRRASFHLECLKRQKNQGVDVSQKTVLPLHLVHHQALAVAGLSPLLQRSHSPTMFSRLCATPPATPCSRGWPEQTIPTLRLDGAESSEKLNSSFPSIHCSSWYSDRASCSSTRRARPVSLTVPSQTGGSGRQFHGSAGSLVEAVLISEGLMQFAQDPKFIEVTTQELADACDMTIEEMENAADNILNEVPHCSRDLE</sequence>
<evidence type="ECO:0000256" key="8">
    <source>
        <dbReference type="ARBA" id="ARBA00022673"/>
    </source>
</evidence>
<evidence type="ECO:0000256" key="18">
    <source>
        <dbReference type="ARBA" id="ARBA00023136"/>
    </source>
</evidence>
<dbReference type="InterPro" id="IPR027359">
    <property type="entry name" value="Volt_channel_dom_sf"/>
</dbReference>
<evidence type="ECO:0000313" key="36">
    <source>
        <dbReference type="Proteomes" id="UP000050525"/>
    </source>
</evidence>
<feature type="transmembrane region" description="Helical" evidence="33">
    <location>
        <begin position="747"/>
        <end position="766"/>
    </location>
</feature>
<evidence type="ECO:0000256" key="23">
    <source>
        <dbReference type="ARBA" id="ARBA00023303"/>
    </source>
</evidence>
<keyword evidence="36" id="KW-1185">Reference proteome</keyword>
<dbReference type="FunFam" id="1.10.287.70:FF:000007">
    <property type="entry name" value="Voltage-dependent L-type calcium channel subunit alpha"/>
    <property type="match status" value="1"/>
</dbReference>
<feature type="transmembrane region" description="Helical" evidence="33">
    <location>
        <begin position="820"/>
        <end position="843"/>
    </location>
</feature>
<dbReference type="Gene3D" id="6.10.250.2500">
    <property type="match status" value="1"/>
</dbReference>
<feature type="compositionally biased region" description="Polar residues" evidence="32">
    <location>
        <begin position="311"/>
        <end position="322"/>
    </location>
</feature>
<dbReference type="GO" id="GO:0030425">
    <property type="term" value="C:dendrite"/>
    <property type="evidence" value="ECO:0007669"/>
    <property type="project" value="UniProtKB-SubCell"/>
</dbReference>
<evidence type="ECO:0000256" key="27">
    <source>
        <dbReference type="ARBA" id="ARBA00036634"/>
    </source>
</evidence>
<dbReference type="GO" id="GO:0046872">
    <property type="term" value="F:metal ion binding"/>
    <property type="evidence" value="ECO:0007669"/>
    <property type="project" value="UniProtKB-KW"/>
</dbReference>
<feature type="transmembrane region" description="Helical" evidence="33">
    <location>
        <begin position="497"/>
        <end position="519"/>
    </location>
</feature>
<dbReference type="EMBL" id="AKHW03002956">
    <property type="protein sequence ID" value="KYO36617.1"/>
    <property type="molecule type" value="Genomic_DNA"/>
</dbReference>
<feature type="compositionally biased region" description="Polar residues" evidence="32">
    <location>
        <begin position="1562"/>
        <end position="1576"/>
    </location>
</feature>
<dbReference type="InterPro" id="IPR005821">
    <property type="entry name" value="Ion_trans_dom"/>
</dbReference>
<comment type="similarity">
    <text evidence="25">Belongs to the calcium channel alpha-1 subunit (TC 1.A.1.11) family. CACNA1C subfamily.</text>
</comment>
<feature type="transmembrane region" description="Helical" evidence="33">
    <location>
        <begin position="7"/>
        <end position="28"/>
    </location>
</feature>
<feature type="domain" description="Voltage-dependent calcium channel alpha-1 subunit IQ" evidence="34">
    <location>
        <begin position="1445"/>
        <end position="1479"/>
    </location>
</feature>
<protein>
    <recommendedName>
        <fullName evidence="31">Voltage-dependent L-type calcium channel subunit alpha</fullName>
    </recommendedName>
</protein>
<organism evidence="35 36">
    <name type="scientific">Alligator mississippiensis</name>
    <name type="common">American alligator</name>
    <dbReference type="NCBI Taxonomy" id="8496"/>
    <lineage>
        <taxon>Eukaryota</taxon>
        <taxon>Metazoa</taxon>
        <taxon>Chordata</taxon>
        <taxon>Craniata</taxon>
        <taxon>Vertebrata</taxon>
        <taxon>Euteleostomi</taxon>
        <taxon>Archelosauria</taxon>
        <taxon>Archosauria</taxon>
        <taxon>Crocodylia</taxon>
        <taxon>Alligatoridae</taxon>
        <taxon>Alligatorinae</taxon>
        <taxon>Alligator</taxon>
    </lineage>
</organism>
<dbReference type="Gene3D" id="6.10.250.2180">
    <property type="match status" value="1"/>
</dbReference>
<feature type="transmembrane region" description="Helical" evidence="33">
    <location>
        <begin position="864"/>
        <end position="897"/>
    </location>
</feature>
<keyword evidence="13" id="KW-0112">Calmodulin-binding</keyword>
<dbReference type="FunFam" id="1.20.120.350:FF:000060">
    <property type="entry name" value="Voltage-dependent L-type calcium channel subunit alpha"/>
    <property type="match status" value="1"/>
</dbReference>
<reference evidence="35 36" key="1">
    <citation type="journal article" date="2012" name="Genome Biol.">
        <title>Sequencing three crocodilian genomes to illuminate the evolution of archosaurs and amniotes.</title>
        <authorList>
            <person name="St John J.A."/>
            <person name="Braun E.L."/>
            <person name="Isberg S.R."/>
            <person name="Miles L.G."/>
            <person name="Chong A.Y."/>
            <person name="Gongora J."/>
            <person name="Dalzell P."/>
            <person name="Moran C."/>
            <person name="Bed'hom B."/>
            <person name="Abzhanov A."/>
            <person name="Burgess S.C."/>
            <person name="Cooksey A.M."/>
            <person name="Castoe T.A."/>
            <person name="Crawford N.G."/>
            <person name="Densmore L.D."/>
            <person name="Drew J.C."/>
            <person name="Edwards S.V."/>
            <person name="Faircloth B.C."/>
            <person name="Fujita M.K."/>
            <person name="Greenwold M.J."/>
            <person name="Hoffmann F.G."/>
            <person name="Howard J.M."/>
            <person name="Iguchi T."/>
            <person name="Janes D.E."/>
            <person name="Khan S.Y."/>
            <person name="Kohno S."/>
            <person name="de Koning A.J."/>
            <person name="Lance S.L."/>
            <person name="McCarthy F.M."/>
            <person name="McCormack J.E."/>
            <person name="Merchant M.E."/>
            <person name="Peterson D.G."/>
            <person name="Pollock D.D."/>
            <person name="Pourmand N."/>
            <person name="Raney B.J."/>
            <person name="Roessler K.A."/>
            <person name="Sanford J.R."/>
            <person name="Sawyer R.H."/>
            <person name="Schmidt C.J."/>
            <person name="Triplett E.W."/>
            <person name="Tuberville T.D."/>
            <person name="Venegas-Anaya M."/>
            <person name="Howard J.T."/>
            <person name="Jarvis E.D."/>
            <person name="Guillette L.J.Jr."/>
            <person name="Glenn T.C."/>
            <person name="Green R.E."/>
            <person name="Ray D.A."/>
        </authorList>
    </citation>
    <scope>NUCLEOTIDE SEQUENCE [LARGE SCALE GENOMIC DNA]</scope>
    <source>
        <strain evidence="35">KSC_2009_1</strain>
    </source>
</reference>
<keyword evidence="14 31" id="KW-0851">Voltage-gated channel</keyword>
<keyword evidence="9 33" id="KW-0812">Transmembrane</keyword>
<comment type="caution">
    <text evidence="35">The sequence shown here is derived from an EMBL/GenBank/DDBJ whole genome shotgun (WGS) entry which is preliminary data.</text>
</comment>
<evidence type="ECO:0000256" key="9">
    <source>
        <dbReference type="ARBA" id="ARBA00022692"/>
    </source>
</evidence>
<feature type="transmembrane region" description="Helical" evidence="33">
    <location>
        <begin position="1066"/>
        <end position="1087"/>
    </location>
</feature>
<dbReference type="Pfam" id="PF00520">
    <property type="entry name" value="Ion_trans"/>
    <property type="match status" value="4"/>
</dbReference>
<evidence type="ECO:0000256" key="28">
    <source>
        <dbReference type="ARBA" id="ARBA00045450"/>
    </source>
</evidence>
<evidence type="ECO:0000256" key="30">
    <source>
        <dbReference type="PIRSR" id="PIRSR602077-3"/>
    </source>
</evidence>
<feature type="transmembrane region" description="Helical" evidence="33">
    <location>
        <begin position="408"/>
        <end position="426"/>
    </location>
</feature>
<keyword evidence="18 33" id="KW-0472">Membrane</keyword>
<dbReference type="InterPro" id="IPR002077">
    <property type="entry name" value="VDCCAlpha1"/>
</dbReference>
<keyword evidence="4" id="KW-0813">Transport</keyword>
<comment type="subcellular location">
    <subcellularLocation>
        <location evidence="24">Cell membrane</location>
        <location evidence="24">Sarcolemma</location>
        <location evidence="24">T-tubule</location>
    </subcellularLocation>
    <subcellularLocation>
        <location evidence="2">Cell membrane</location>
        <location evidence="2">Sarcolemma</location>
        <topology evidence="2">Multi-pass membrane protein</topology>
    </subcellularLocation>
    <subcellularLocation>
        <location evidence="1">Cell projection</location>
        <location evidence="1">Dendrite</location>
    </subcellularLocation>
    <subcellularLocation>
        <location evidence="31">Membrane</location>
        <topology evidence="31">Multi-pass membrane protein</topology>
    </subcellularLocation>
    <subcellularLocation>
        <location evidence="3">Perikaryon</location>
    </subcellularLocation>
    <subcellularLocation>
        <location evidence="26">Postsynaptic density membrane</location>
    </subcellularLocation>
</comment>
<feature type="binding site" evidence="29">
    <location>
        <position position="209"/>
    </location>
    <ligand>
        <name>Ca(2+)</name>
        <dbReference type="ChEBI" id="CHEBI:29108"/>
    </ligand>
</feature>
<keyword evidence="7 31" id="KW-0109">Calcium transport</keyword>
<name>A0A151NIJ7_ALLMI</name>
<feature type="transmembrane region" description="Helical" evidence="33">
    <location>
        <begin position="573"/>
        <end position="599"/>
    </location>
</feature>
<dbReference type="FunFam" id="1.20.120.350:FF:000062">
    <property type="entry name" value="Voltage-dependent L-type calcium channel subunit alpha"/>
    <property type="match status" value="1"/>
</dbReference>
<feature type="compositionally biased region" description="Low complexity" evidence="32">
    <location>
        <begin position="1591"/>
        <end position="1600"/>
    </location>
</feature>
<keyword evidence="17" id="KW-0406">Ion transport</keyword>
<dbReference type="PANTHER" id="PTHR45628:SF10">
    <property type="entry name" value="VOLTAGE-DEPENDENT L-TYPE CALCIUM CHANNEL SUBUNIT ALPHA-1C"/>
    <property type="match status" value="1"/>
</dbReference>
<comment type="catalytic activity">
    <reaction evidence="27">
        <text>Ca(2+)(in) = Ca(2+)(out)</text>
        <dbReference type="Rhea" id="RHEA:29671"/>
        <dbReference type="ChEBI" id="CHEBI:29108"/>
    </reaction>
</comment>
<feature type="region of interest" description="Disordered" evidence="32">
    <location>
        <begin position="295"/>
        <end position="322"/>
    </location>
</feature>
<evidence type="ECO:0000313" key="35">
    <source>
        <dbReference type="EMBL" id="KYO36617.1"/>
    </source>
</evidence>
<feature type="transmembrane region" description="Helical" evidence="33">
    <location>
        <begin position="778"/>
        <end position="800"/>
    </location>
</feature>
<dbReference type="Pfam" id="PF08763">
    <property type="entry name" value="Ca_chan_IQ"/>
    <property type="match status" value="1"/>
</dbReference>
<feature type="transmembrane region" description="Helical" evidence="33">
    <location>
        <begin position="371"/>
        <end position="388"/>
    </location>
</feature>
<dbReference type="Pfam" id="PF16885">
    <property type="entry name" value="CAC1F_C"/>
    <property type="match status" value="1"/>
</dbReference>
<keyword evidence="16" id="KW-0770">Synapse</keyword>
<keyword evidence="23" id="KW-0407">Ion channel</keyword>
<dbReference type="InterPro" id="IPR014873">
    <property type="entry name" value="VDCC_a1su_IQ"/>
</dbReference>
<feature type="region of interest" description="Disordered" evidence="32">
    <location>
        <begin position="610"/>
        <end position="708"/>
    </location>
</feature>
<evidence type="ECO:0000256" key="13">
    <source>
        <dbReference type="ARBA" id="ARBA00022860"/>
    </source>
</evidence>
<evidence type="ECO:0000256" key="25">
    <source>
        <dbReference type="ARBA" id="ARBA00024028"/>
    </source>
</evidence>
<dbReference type="Pfam" id="PF16905">
    <property type="entry name" value="GPHH"/>
    <property type="match status" value="1"/>
</dbReference>
<evidence type="ECO:0000259" key="34">
    <source>
        <dbReference type="SMART" id="SM01062"/>
    </source>
</evidence>
<feature type="transmembrane region" description="Helical" evidence="33">
    <location>
        <begin position="228"/>
        <end position="250"/>
    </location>
</feature>
<evidence type="ECO:0000256" key="16">
    <source>
        <dbReference type="ARBA" id="ARBA00023018"/>
    </source>
</evidence>
<evidence type="ECO:0000256" key="24">
    <source>
        <dbReference type="ARBA" id="ARBA00024012"/>
    </source>
</evidence>
<feature type="compositionally biased region" description="Basic and acidic residues" evidence="32">
    <location>
        <begin position="629"/>
        <end position="652"/>
    </location>
</feature>
<evidence type="ECO:0000256" key="11">
    <source>
        <dbReference type="ARBA" id="ARBA00022737"/>
    </source>
</evidence>
<feature type="transmembrane region" description="Helical" evidence="33">
    <location>
        <begin position="1099"/>
        <end position="1119"/>
    </location>
</feature>
<dbReference type="Gene3D" id="1.20.120.350">
    <property type="entry name" value="Voltage-gated potassium channels. Chain C"/>
    <property type="match status" value="4"/>
</dbReference>
<evidence type="ECO:0000256" key="1">
    <source>
        <dbReference type="ARBA" id="ARBA00004279"/>
    </source>
</evidence>
<dbReference type="PANTHER" id="PTHR45628">
    <property type="entry name" value="VOLTAGE-DEPENDENT CALCIUM CHANNEL TYPE A SUBUNIT ALPHA-1"/>
    <property type="match status" value="1"/>
</dbReference>
<dbReference type="GO" id="GO:0005516">
    <property type="term" value="F:calmodulin binding"/>
    <property type="evidence" value="ECO:0007669"/>
    <property type="project" value="UniProtKB-KW"/>
</dbReference>
<evidence type="ECO:0000256" key="32">
    <source>
        <dbReference type="SAM" id="MobiDB-lite"/>
    </source>
</evidence>
<evidence type="ECO:0000256" key="21">
    <source>
        <dbReference type="ARBA" id="ARBA00023257"/>
    </source>
</evidence>
<dbReference type="GO" id="GO:0043204">
    <property type="term" value="C:perikaryon"/>
    <property type="evidence" value="ECO:0007669"/>
    <property type="project" value="UniProtKB-SubCell"/>
</dbReference>
<keyword evidence="5" id="KW-1003">Cell membrane</keyword>